<evidence type="ECO:0000256" key="3">
    <source>
        <dbReference type="ARBA" id="ARBA00022729"/>
    </source>
</evidence>
<evidence type="ECO:0000256" key="5">
    <source>
        <dbReference type="PROSITE-ProRule" id="PRU00433"/>
    </source>
</evidence>
<dbReference type="Gene3D" id="1.10.760.10">
    <property type="entry name" value="Cytochrome c-like domain"/>
    <property type="match status" value="1"/>
</dbReference>
<evidence type="ECO:0000313" key="10">
    <source>
        <dbReference type="Proteomes" id="UP001157133"/>
    </source>
</evidence>
<dbReference type="SUPFAM" id="SSF46626">
    <property type="entry name" value="Cytochrome c"/>
    <property type="match status" value="1"/>
</dbReference>
<dbReference type="CDD" id="cd04080">
    <property type="entry name" value="CBM6_cellulase-like"/>
    <property type="match status" value="1"/>
</dbReference>
<name>A0ABQ6GYQ6_9GAMM</name>
<dbReference type="InterPro" id="IPR041342">
    <property type="entry name" value="CBM35"/>
</dbReference>
<dbReference type="Proteomes" id="UP001157133">
    <property type="component" value="Unassembled WGS sequence"/>
</dbReference>
<evidence type="ECO:0000259" key="7">
    <source>
        <dbReference type="PROSITE" id="PS51007"/>
    </source>
</evidence>
<feature type="domain" description="Cytochrome c" evidence="7">
    <location>
        <begin position="951"/>
        <end position="1102"/>
    </location>
</feature>
<evidence type="ECO:0008006" key="11">
    <source>
        <dbReference type="Google" id="ProtNLM"/>
    </source>
</evidence>
<accession>A0ABQ6GYQ6</accession>
<dbReference type="PROSITE" id="PS51257">
    <property type="entry name" value="PROKAR_LIPOPROTEIN"/>
    <property type="match status" value="1"/>
</dbReference>
<dbReference type="InterPro" id="IPR051395">
    <property type="entry name" value="Cytochrome_c_Peroxidase/MauG"/>
</dbReference>
<gene>
    <name evidence="9" type="ORF">theurythT_05300</name>
</gene>
<dbReference type="InterPro" id="IPR013783">
    <property type="entry name" value="Ig-like_fold"/>
</dbReference>
<dbReference type="InterPro" id="IPR036909">
    <property type="entry name" value="Cyt_c-like_dom_sf"/>
</dbReference>
<evidence type="ECO:0000313" key="9">
    <source>
        <dbReference type="EMBL" id="GLX81078.1"/>
    </source>
</evidence>
<dbReference type="Pfam" id="PF16403">
    <property type="entry name" value="Bact_surface_Ig-like"/>
    <property type="match status" value="1"/>
</dbReference>
<evidence type="ECO:0000256" key="6">
    <source>
        <dbReference type="SAM" id="SignalP"/>
    </source>
</evidence>
<dbReference type="PROSITE" id="PS51175">
    <property type="entry name" value="CBM6"/>
    <property type="match status" value="1"/>
</dbReference>
<keyword evidence="1 5" id="KW-0349">Heme</keyword>
<feature type="domain" description="CBM6" evidence="8">
    <location>
        <begin position="136"/>
        <end position="269"/>
    </location>
</feature>
<keyword evidence="2 5" id="KW-0479">Metal-binding</keyword>
<evidence type="ECO:0000259" key="8">
    <source>
        <dbReference type="PROSITE" id="PS51175"/>
    </source>
</evidence>
<dbReference type="InterPro" id="IPR005084">
    <property type="entry name" value="CBM6"/>
</dbReference>
<dbReference type="SMART" id="SM00606">
    <property type="entry name" value="CBD_IV"/>
    <property type="match status" value="1"/>
</dbReference>
<dbReference type="Gene3D" id="2.60.40.10">
    <property type="entry name" value="Immunoglobulins"/>
    <property type="match status" value="1"/>
</dbReference>
<dbReference type="InterPro" id="IPR010538">
    <property type="entry name" value="DHOR"/>
</dbReference>
<dbReference type="InterPro" id="IPR009056">
    <property type="entry name" value="Cyt_c-like_dom"/>
</dbReference>
<dbReference type="InterPro" id="IPR032179">
    <property type="entry name" value="Cry22Aa_Ig-like"/>
</dbReference>
<dbReference type="InterPro" id="IPR008979">
    <property type="entry name" value="Galactose-bd-like_sf"/>
</dbReference>
<dbReference type="SUPFAM" id="SSF49785">
    <property type="entry name" value="Galactose-binding domain-like"/>
    <property type="match status" value="1"/>
</dbReference>
<dbReference type="RefSeq" id="WP_284206401.1">
    <property type="nucleotide sequence ID" value="NZ_BSSU01000002.1"/>
</dbReference>
<dbReference type="PANTHER" id="PTHR30600:SF4">
    <property type="entry name" value="CYTOCHROME C DOMAIN-CONTAINING PROTEIN"/>
    <property type="match status" value="1"/>
</dbReference>
<reference evidence="9 10" key="1">
    <citation type="submission" date="2023-03" db="EMBL/GenBank/DDBJ databases">
        <title>Draft genome sequence of Thalassotalea eurytherma JCM 18482T.</title>
        <authorList>
            <person name="Sawabe T."/>
        </authorList>
    </citation>
    <scope>NUCLEOTIDE SEQUENCE [LARGE SCALE GENOMIC DNA]</scope>
    <source>
        <strain evidence="9 10">JCM 18482</strain>
    </source>
</reference>
<dbReference type="PANTHER" id="PTHR30600">
    <property type="entry name" value="CYTOCHROME C PEROXIDASE-RELATED"/>
    <property type="match status" value="1"/>
</dbReference>
<dbReference type="EMBL" id="BSSU01000002">
    <property type="protein sequence ID" value="GLX81078.1"/>
    <property type="molecule type" value="Genomic_DNA"/>
</dbReference>
<keyword evidence="4 5" id="KW-0408">Iron</keyword>
<dbReference type="Pfam" id="PF06537">
    <property type="entry name" value="DHOR"/>
    <property type="match status" value="1"/>
</dbReference>
<keyword evidence="3 6" id="KW-0732">Signal</keyword>
<dbReference type="SUPFAM" id="SSF103647">
    <property type="entry name" value="TSP type-3 repeat"/>
    <property type="match status" value="1"/>
</dbReference>
<organism evidence="9 10">
    <name type="scientific">Thalassotalea eurytherma</name>
    <dbReference type="NCBI Taxonomy" id="1144278"/>
    <lineage>
        <taxon>Bacteria</taxon>
        <taxon>Pseudomonadati</taxon>
        <taxon>Pseudomonadota</taxon>
        <taxon>Gammaproteobacteria</taxon>
        <taxon>Alteromonadales</taxon>
        <taxon>Colwelliaceae</taxon>
        <taxon>Thalassotalea</taxon>
    </lineage>
</organism>
<feature type="chain" id="PRO_5045198529" description="DUF5011 domain-containing protein" evidence="6">
    <location>
        <begin position="32"/>
        <end position="1102"/>
    </location>
</feature>
<sequence>MKFISLTHTRVGGRVRASLWMLALVTLSACGGGGGETTTVVQPSTPTVTPDTIAPVIALIGEATIELEHGASFDDPGVSATDNVDTNVDVEVTGSVDTNQAGEYQLTYVATDDAGNEAQVTRLVIVLAPIPVIESITIQAQDYGNYSDSDVGNTGGQYRNDNVDIEATTDTNGEYNVGWTVADEWLEYTFESSAATYQIDARVASEVGNGRFRINIGDQQIESDSLPNTGGWQTYSTESIGSIALSAGEHTLRVTIITGDFNLNWLLLAQIDDQDFDGVGDTIDVCPDTAVGLSVNDIGCPDSDGDGVDDSADSCPSTLEGDVVDIDGCTVVEPLEEVTSENNILVGGKDSIKPGFSLYVFDNDLGTSSSSCNDGCAGNWPPLLLSDDVPSGVANLSTIIRDDGSEQVTYDNRPLYFFVGDEAPGQTLGNGELWHTIELGLVGDFVSLFNNATELAPIASFVRSDGVAVTRIADRGRDRHAKDITFQDHYDHFLAHYWQYRTARIQLEDYTPLGQSLIKVTWITEAELGAREFRVWYNGITTTGQFNFNPQKEEEKVSPTETGTVYVGQGTWDDNFEKISDEGHQFKYTLDIVDEWQSNGPIIPLSTGRRMEFEASQFLLSPPAGTRLNYYGTTFLYLTGQPGVHPFEWDRNEYDDSYPIPQKGLIGGDTSLGYNYSKEPAGRFMGMATNMSPGNAQPWVEGRRVHHTNFETGEHDERHDNIIWTEQIGKAGPRYINQSCANCHIRNGRALVSDVGEPLDKWVFKIGDENGEPDPNKGSVLQPEVADHAIGASSEGSVSLAAWTELENGLRSPNYTFTQGRPAKFSARIAPQLVGLGLLEAVNEADIIALADPDDADGDGISGRVSEVIDPVTNDKRVGRFGYKASTASLTHQIAAALNTDIGVLTSVLPTPDCGTEQTDCGDSIAELSDENLNKLAKYVALLGVPARRDYDEVTGENIFTNIGCASCHTPSFTTSVFHPMAELRNQSIAPYTDMLLHDMGEDLADNLAEGSASGAEWRTAPLWGLGHAVDVMVRDDKANDSVSLSQSASDINRVGFLHDGRARTIEEAILWHGGEGENAKLAFEELSAADKSALMAFLNSL</sequence>
<protein>
    <recommendedName>
        <fullName evidence="11">DUF5011 domain-containing protein</fullName>
    </recommendedName>
</protein>
<dbReference type="InterPro" id="IPR006584">
    <property type="entry name" value="Cellulose-bd_IV"/>
</dbReference>
<dbReference type="PROSITE" id="PS51007">
    <property type="entry name" value="CYTC"/>
    <property type="match status" value="1"/>
</dbReference>
<comment type="caution">
    <text evidence="9">The sequence shown here is derived from an EMBL/GenBank/DDBJ whole genome shotgun (WGS) entry which is preliminary data.</text>
</comment>
<dbReference type="InterPro" id="IPR028974">
    <property type="entry name" value="TSP_type-3_rpt"/>
</dbReference>
<evidence type="ECO:0000256" key="1">
    <source>
        <dbReference type="ARBA" id="ARBA00022617"/>
    </source>
</evidence>
<dbReference type="Pfam" id="PF18099">
    <property type="entry name" value="CBM_35_2"/>
    <property type="match status" value="1"/>
</dbReference>
<feature type="signal peptide" evidence="6">
    <location>
        <begin position="1"/>
        <end position="31"/>
    </location>
</feature>
<dbReference type="InterPro" id="IPR005297">
    <property type="entry name" value="Lipoprotein_repeat"/>
</dbReference>
<evidence type="ECO:0000256" key="4">
    <source>
        <dbReference type="ARBA" id="ARBA00023004"/>
    </source>
</evidence>
<evidence type="ECO:0000256" key="2">
    <source>
        <dbReference type="ARBA" id="ARBA00022723"/>
    </source>
</evidence>
<dbReference type="Gene3D" id="2.60.120.260">
    <property type="entry name" value="Galactose-binding domain-like"/>
    <property type="match status" value="1"/>
</dbReference>
<keyword evidence="10" id="KW-1185">Reference proteome</keyword>
<dbReference type="Pfam" id="PF03640">
    <property type="entry name" value="Lipoprotein_15"/>
    <property type="match status" value="1"/>
</dbReference>
<proteinExistence type="predicted"/>